<evidence type="ECO:0000313" key="2">
    <source>
        <dbReference type="EMBL" id="AIY90208.1"/>
    </source>
</evidence>
<dbReference type="KEGG" id="gac:GACE_1168"/>
<evidence type="ECO:0000259" key="1">
    <source>
        <dbReference type="Pfam" id="PF04967"/>
    </source>
</evidence>
<reference evidence="2 3" key="1">
    <citation type="journal article" date="2015" name="Appl. Environ. Microbiol.">
        <title>The Geoglobus acetivorans genome: Fe(III) reduction, acetate utilization, autotrophic growth, and degradation of aromatic compounds in a hyperthermophilic archaeon.</title>
        <authorList>
            <person name="Mardanov A.V."/>
            <person name="Slododkina G.B."/>
            <person name="Slobodkin A.I."/>
            <person name="Beletsky A.V."/>
            <person name="Gavrilov S.N."/>
            <person name="Kublanov I.V."/>
            <person name="Bonch-Osmolovskaya E.A."/>
            <person name="Skryabin K.G."/>
            <person name="Ravin N.V."/>
        </authorList>
    </citation>
    <scope>NUCLEOTIDE SEQUENCE [LARGE SCALE GENOMIC DNA]</scope>
    <source>
        <strain evidence="2 3">SBH6</strain>
    </source>
</reference>
<name>A0A0A7GEC2_GEOAI</name>
<protein>
    <submittedName>
        <fullName evidence="2">Bacterio-opsin activator domain-containing protein</fullName>
    </submittedName>
</protein>
<dbReference type="InterPro" id="IPR007050">
    <property type="entry name" value="HTH_bacterioopsin"/>
</dbReference>
<dbReference type="STRING" id="565033.GACE_1168"/>
<dbReference type="eggNOG" id="arCOG02271">
    <property type="taxonomic scope" value="Archaea"/>
</dbReference>
<evidence type="ECO:0000313" key="3">
    <source>
        <dbReference type="Proteomes" id="UP000030624"/>
    </source>
</evidence>
<dbReference type="AlphaFoldDB" id="A0A0A7GEC2"/>
<proteinExistence type="predicted"/>
<dbReference type="Pfam" id="PF04967">
    <property type="entry name" value="HTH_10"/>
    <property type="match status" value="1"/>
</dbReference>
<dbReference type="Proteomes" id="UP000030624">
    <property type="component" value="Chromosome"/>
</dbReference>
<dbReference type="HOGENOM" id="CLU_101251_2_0_2"/>
<organism evidence="2 3">
    <name type="scientific">Geoglobus acetivorans</name>
    <dbReference type="NCBI Taxonomy" id="565033"/>
    <lineage>
        <taxon>Archaea</taxon>
        <taxon>Methanobacteriati</taxon>
        <taxon>Methanobacteriota</taxon>
        <taxon>Archaeoglobi</taxon>
        <taxon>Archaeoglobales</taxon>
        <taxon>Archaeoglobaceae</taxon>
        <taxon>Geoglobus</taxon>
    </lineage>
</organism>
<dbReference type="PANTHER" id="PTHR34236">
    <property type="entry name" value="DIMETHYL SULFOXIDE REDUCTASE TRANSCRIPTIONAL ACTIVATOR"/>
    <property type="match status" value="1"/>
</dbReference>
<gene>
    <name evidence="2" type="ORF">GACE_1168</name>
</gene>
<dbReference type="PANTHER" id="PTHR34236:SF1">
    <property type="entry name" value="DIMETHYL SULFOXIDE REDUCTASE TRANSCRIPTIONAL ACTIVATOR"/>
    <property type="match status" value="1"/>
</dbReference>
<accession>A0A0A7GEC2</accession>
<dbReference type="EMBL" id="CP009552">
    <property type="protein sequence ID" value="AIY90208.1"/>
    <property type="molecule type" value="Genomic_DNA"/>
</dbReference>
<sequence>MLPRQIFDLFKYSIAGVLPVIELQIRTKLPENCALGVIKAMQNVITKVEGLTDVGESIKGLFQIKGRDISRSLSELPETCDSIVLSKDEAKILIKEHTCMVALPILQSGCILKNVDVSDSTLIWDLICDDEAFKTLMSKLEDYGVEFDILYKGKPSKTGTTYREEEILRFALERGYFDFPKKIRLEEIADHFGIASSTLSEILRRGMKKVLERHFKEGSE</sequence>
<feature type="domain" description="HTH bat-type" evidence="1">
    <location>
        <begin position="161"/>
        <end position="212"/>
    </location>
</feature>